<comment type="similarity">
    <text evidence="8">Belongs to the anion channel-forming bestrophin (TC 1.A.46) family.</text>
</comment>
<dbReference type="GO" id="GO:0005886">
    <property type="term" value="C:plasma membrane"/>
    <property type="evidence" value="ECO:0007669"/>
    <property type="project" value="UniProtKB-SubCell"/>
</dbReference>
<dbReference type="OrthoDB" id="445589at2"/>
<keyword evidence="4 9" id="KW-0812">Transmembrane</keyword>
<evidence type="ECO:0000313" key="11">
    <source>
        <dbReference type="Proteomes" id="UP000252081"/>
    </source>
</evidence>
<dbReference type="PANTHER" id="PTHR33281:SF19">
    <property type="entry name" value="VOLTAGE-DEPENDENT ANION CHANNEL-FORMING PROTEIN YNEE"/>
    <property type="match status" value="1"/>
</dbReference>
<evidence type="ECO:0000256" key="1">
    <source>
        <dbReference type="ARBA" id="ARBA00004651"/>
    </source>
</evidence>
<sequence>MYIGKSYRLSEFLIWTRKSIYRLLLLGTIPVILYVLFDIKWIAIPWTVVALLGTATAFIVGFKNTQTYGRTADAQHVWTHIINSSRSWALIVRDFLNNPEKTKSLIYRHFAWLTILRFQLRESREWESTNKSHNEEYQKYYTIPERESEIEAELKKYLPPSELEYILSKKNPAVQLLGLQSKAVRELFQSEEIVLLQFTEIQKAVREFVNCQGRCEEIKDSPYPRQYAIINTFLVKLFCFMLPFGMLKELDKLNESVEGLMKGNMVWLAVPFSVLISWMYTALGQVGESTENPFEGSANDVPISQFCEIIEIDLREMLDEKDIPVLTPAKHDIIL</sequence>
<protein>
    <submittedName>
        <fullName evidence="10">Multidrug transporter</fullName>
    </submittedName>
</protein>
<dbReference type="RefSeq" id="WP_113949324.1">
    <property type="nucleotide sequence ID" value="NZ_QNQU01000010.1"/>
</dbReference>
<feature type="transmembrane region" description="Helical" evidence="9">
    <location>
        <begin position="265"/>
        <end position="283"/>
    </location>
</feature>
<gene>
    <name evidence="10" type="ORF">DRW42_13375</name>
</gene>
<evidence type="ECO:0000256" key="5">
    <source>
        <dbReference type="ARBA" id="ARBA00022989"/>
    </source>
</evidence>
<dbReference type="Proteomes" id="UP000252081">
    <property type="component" value="Unassembled WGS sequence"/>
</dbReference>
<keyword evidence="11" id="KW-1185">Reference proteome</keyword>
<feature type="transmembrane region" description="Helical" evidence="9">
    <location>
        <begin position="20"/>
        <end position="37"/>
    </location>
</feature>
<proteinExistence type="inferred from homology"/>
<dbReference type="EMBL" id="QNQU01000010">
    <property type="protein sequence ID" value="RBQ06761.1"/>
    <property type="molecule type" value="Genomic_DNA"/>
</dbReference>
<evidence type="ECO:0000256" key="8">
    <source>
        <dbReference type="ARBA" id="ARBA00034708"/>
    </source>
</evidence>
<organism evidence="10 11">
    <name type="scientific">Pedobacter miscanthi</name>
    <dbReference type="NCBI Taxonomy" id="2259170"/>
    <lineage>
        <taxon>Bacteria</taxon>
        <taxon>Pseudomonadati</taxon>
        <taxon>Bacteroidota</taxon>
        <taxon>Sphingobacteriia</taxon>
        <taxon>Sphingobacteriales</taxon>
        <taxon>Sphingobacteriaceae</taxon>
        <taxon>Pedobacter</taxon>
    </lineage>
</organism>
<comment type="caution">
    <text evidence="10">The sequence shown here is derived from an EMBL/GenBank/DDBJ whole genome shotgun (WGS) entry which is preliminary data.</text>
</comment>
<accession>A0A366KYP4</accession>
<evidence type="ECO:0000313" key="10">
    <source>
        <dbReference type="EMBL" id="RBQ06761.1"/>
    </source>
</evidence>
<keyword evidence="5 9" id="KW-1133">Transmembrane helix</keyword>
<evidence type="ECO:0000256" key="4">
    <source>
        <dbReference type="ARBA" id="ARBA00022692"/>
    </source>
</evidence>
<keyword evidence="3" id="KW-1003">Cell membrane</keyword>
<evidence type="ECO:0000256" key="7">
    <source>
        <dbReference type="ARBA" id="ARBA00023136"/>
    </source>
</evidence>
<reference evidence="10 11" key="1">
    <citation type="submission" date="2018-07" db="EMBL/GenBank/DDBJ databases">
        <title>A draft genome of a endophytic bacteria, a new species of Pedobacter.</title>
        <authorList>
            <person name="Zhang Z.D."/>
            <person name="Chen Z.J."/>
        </authorList>
    </citation>
    <scope>NUCLEOTIDE SEQUENCE [LARGE SCALE GENOMIC DNA]</scope>
    <source>
        <strain evidence="10 11">RS10</strain>
    </source>
</reference>
<evidence type="ECO:0000256" key="2">
    <source>
        <dbReference type="ARBA" id="ARBA00022448"/>
    </source>
</evidence>
<dbReference type="Pfam" id="PF25539">
    <property type="entry name" value="Bestrophin_2"/>
    <property type="match status" value="1"/>
</dbReference>
<keyword evidence="6" id="KW-0406">Ion transport</keyword>
<dbReference type="InterPro" id="IPR044669">
    <property type="entry name" value="YneE/VCCN1/2-like"/>
</dbReference>
<keyword evidence="7 9" id="KW-0472">Membrane</keyword>
<feature type="transmembrane region" description="Helical" evidence="9">
    <location>
        <begin position="227"/>
        <end position="245"/>
    </location>
</feature>
<comment type="subcellular location">
    <subcellularLocation>
        <location evidence="1">Cell membrane</location>
        <topology evidence="1">Multi-pass membrane protein</topology>
    </subcellularLocation>
</comment>
<feature type="transmembrane region" description="Helical" evidence="9">
    <location>
        <begin position="43"/>
        <end position="62"/>
    </location>
</feature>
<evidence type="ECO:0000256" key="3">
    <source>
        <dbReference type="ARBA" id="ARBA00022475"/>
    </source>
</evidence>
<keyword evidence="2" id="KW-0813">Transport</keyword>
<dbReference type="AlphaFoldDB" id="A0A366KYP4"/>
<dbReference type="GO" id="GO:0005254">
    <property type="term" value="F:chloride channel activity"/>
    <property type="evidence" value="ECO:0007669"/>
    <property type="project" value="InterPro"/>
</dbReference>
<dbReference type="PANTHER" id="PTHR33281">
    <property type="entry name" value="UPF0187 PROTEIN YNEE"/>
    <property type="match status" value="1"/>
</dbReference>
<name>A0A366KYP4_9SPHI</name>
<evidence type="ECO:0000256" key="9">
    <source>
        <dbReference type="SAM" id="Phobius"/>
    </source>
</evidence>
<evidence type="ECO:0000256" key="6">
    <source>
        <dbReference type="ARBA" id="ARBA00023065"/>
    </source>
</evidence>